<dbReference type="NCBIfam" id="TIGR00135">
    <property type="entry name" value="gatC"/>
    <property type="match status" value="1"/>
</dbReference>
<dbReference type="SUPFAM" id="SSF141000">
    <property type="entry name" value="Glu-tRNAGln amidotransferase C subunit"/>
    <property type="match status" value="1"/>
</dbReference>
<dbReference type="RefSeq" id="WP_328985685.1">
    <property type="nucleotide sequence ID" value="NZ_CP121472.1"/>
</dbReference>
<comment type="subunit">
    <text evidence="1">Heterotrimer of A, B and C subunits.</text>
</comment>
<organism evidence="2 3">
    <name type="scientific">Thiorhodovibrio winogradskyi</name>
    <dbReference type="NCBI Taxonomy" id="77007"/>
    <lineage>
        <taxon>Bacteria</taxon>
        <taxon>Pseudomonadati</taxon>
        <taxon>Pseudomonadota</taxon>
        <taxon>Gammaproteobacteria</taxon>
        <taxon>Chromatiales</taxon>
        <taxon>Chromatiaceae</taxon>
        <taxon>Thiorhodovibrio</taxon>
    </lineage>
</organism>
<dbReference type="EMBL" id="CP121472">
    <property type="protein sequence ID" value="WPL19928.1"/>
    <property type="molecule type" value="Genomic_DNA"/>
</dbReference>
<keyword evidence="1" id="KW-0067">ATP-binding</keyword>
<comment type="function">
    <text evidence="1">Allows the formation of correctly charged Asn-tRNA(Asn) or Gln-tRNA(Gln) through the transamidation of misacylated Asp-tRNA(Asn) or Glu-tRNA(Gln) in organisms which lack either or both of asparaginyl-tRNA or glutaminyl-tRNA synthetases. The reaction takes place in the presence of glutamine and ATP through an activated phospho-Asp-tRNA(Asn) or phospho-Glu-tRNA(Gln).</text>
</comment>
<dbReference type="EC" id="6.3.5.-" evidence="1"/>
<evidence type="ECO:0000313" key="2">
    <source>
        <dbReference type="EMBL" id="WPL19928.1"/>
    </source>
</evidence>
<dbReference type="Gene3D" id="1.10.20.60">
    <property type="entry name" value="Glu-tRNAGln amidotransferase C subunit, N-terminal domain"/>
    <property type="match status" value="1"/>
</dbReference>
<dbReference type="GO" id="GO:0016874">
    <property type="term" value="F:ligase activity"/>
    <property type="evidence" value="ECO:0007669"/>
    <property type="project" value="UniProtKB-KW"/>
</dbReference>
<reference evidence="2 3" key="1">
    <citation type="journal article" date="2023" name="Microorganisms">
        <title>Thiorhodovibrio frisius and Trv. litoralis spp. nov., Two Novel Members from a Clade of Fastidious Purple Sulfur Bacteria That Exhibit Unique Red-Shifted Light-Harvesting Capabilities.</title>
        <authorList>
            <person name="Methner A."/>
            <person name="Kuzyk S.B."/>
            <person name="Petersen J."/>
            <person name="Bauer S."/>
            <person name="Brinkmann H."/>
            <person name="Sichau K."/>
            <person name="Wanner G."/>
            <person name="Wolf J."/>
            <person name="Neumann-Schaal M."/>
            <person name="Henke P."/>
            <person name="Tank M."/>
            <person name="Sproer C."/>
            <person name="Bunk B."/>
            <person name="Overmann J."/>
        </authorList>
    </citation>
    <scope>NUCLEOTIDE SEQUENCE [LARGE SCALE GENOMIC DNA]</scope>
    <source>
        <strain evidence="2 3">DSM 6702</strain>
    </source>
</reference>
<dbReference type="InterPro" id="IPR036113">
    <property type="entry name" value="Asp/Glu-ADT_sf_sub_c"/>
</dbReference>
<proteinExistence type="inferred from homology"/>
<accession>A0ABZ0SFZ9</accession>
<protein>
    <recommendedName>
        <fullName evidence="1">Aspartyl/glutamyl-tRNA(Asn/Gln) amidotransferase subunit C</fullName>
        <shortName evidence="1">Asp/Glu-ADT subunit C</shortName>
        <ecNumber evidence="1">6.3.5.-</ecNumber>
    </recommendedName>
</protein>
<keyword evidence="3" id="KW-1185">Reference proteome</keyword>
<dbReference type="Proteomes" id="UP001432180">
    <property type="component" value="Chromosome"/>
</dbReference>
<dbReference type="HAMAP" id="MF_00122">
    <property type="entry name" value="GatC"/>
    <property type="match status" value="1"/>
</dbReference>
<keyword evidence="1" id="KW-0648">Protein biosynthesis</keyword>
<comment type="similarity">
    <text evidence="1">Belongs to the GatC family.</text>
</comment>
<keyword evidence="1" id="KW-0547">Nucleotide-binding</keyword>
<dbReference type="Pfam" id="PF02686">
    <property type="entry name" value="GatC"/>
    <property type="match status" value="1"/>
</dbReference>
<comment type="catalytic activity">
    <reaction evidence="1">
        <text>L-aspartyl-tRNA(Asn) + L-glutamine + ATP + H2O = L-asparaginyl-tRNA(Asn) + L-glutamate + ADP + phosphate + 2 H(+)</text>
        <dbReference type="Rhea" id="RHEA:14513"/>
        <dbReference type="Rhea" id="RHEA-COMP:9674"/>
        <dbReference type="Rhea" id="RHEA-COMP:9677"/>
        <dbReference type="ChEBI" id="CHEBI:15377"/>
        <dbReference type="ChEBI" id="CHEBI:15378"/>
        <dbReference type="ChEBI" id="CHEBI:29985"/>
        <dbReference type="ChEBI" id="CHEBI:30616"/>
        <dbReference type="ChEBI" id="CHEBI:43474"/>
        <dbReference type="ChEBI" id="CHEBI:58359"/>
        <dbReference type="ChEBI" id="CHEBI:78515"/>
        <dbReference type="ChEBI" id="CHEBI:78516"/>
        <dbReference type="ChEBI" id="CHEBI:456216"/>
    </reaction>
</comment>
<dbReference type="InterPro" id="IPR003837">
    <property type="entry name" value="GatC"/>
</dbReference>
<dbReference type="PANTHER" id="PTHR15004">
    <property type="entry name" value="GLUTAMYL-TRNA(GLN) AMIDOTRANSFERASE SUBUNIT C, MITOCHONDRIAL"/>
    <property type="match status" value="1"/>
</dbReference>
<dbReference type="PANTHER" id="PTHR15004:SF0">
    <property type="entry name" value="GLUTAMYL-TRNA(GLN) AMIDOTRANSFERASE SUBUNIT C, MITOCHONDRIAL"/>
    <property type="match status" value="1"/>
</dbReference>
<evidence type="ECO:0000313" key="3">
    <source>
        <dbReference type="Proteomes" id="UP001432180"/>
    </source>
</evidence>
<keyword evidence="1 2" id="KW-0436">Ligase</keyword>
<comment type="catalytic activity">
    <reaction evidence="1">
        <text>L-glutamyl-tRNA(Gln) + L-glutamine + ATP + H2O = L-glutaminyl-tRNA(Gln) + L-glutamate + ADP + phosphate + H(+)</text>
        <dbReference type="Rhea" id="RHEA:17521"/>
        <dbReference type="Rhea" id="RHEA-COMP:9681"/>
        <dbReference type="Rhea" id="RHEA-COMP:9684"/>
        <dbReference type="ChEBI" id="CHEBI:15377"/>
        <dbReference type="ChEBI" id="CHEBI:15378"/>
        <dbReference type="ChEBI" id="CHEBI:29985"/>
        <dbReference type="ChEBI" id="CHEBI:30616"/>
        <dbReference type="ChEBI" id="CHEBI:43474"/>
        <dbReference type="ChEBI" id="CHEBI:58359"/>
        <dbReference type="ChEBI" id="CHEBI:78520"/>
        <dbReference type="ChEBI" id="CHEBI:78521"/>
        <dbReference type="ChEBI" id="CHEBI:456216"/>
    </reaction>
</comment>
<gene>
    <name evidence="1 2" type="primary">gatC</name>
    <name evidence="2" type="ORF">Thiowin_05083</name>
</gene>
<name>A0ABZ0SFZ9_9GAMM</name>
<sequence length="93" mass="10448">MQPSDVARIANLAKLAADASEIDQYASELTAILSMVEQMNALDTTAIEPLAHPLELTQRLRSDQITEPDQRKYFQQIAPMTEDGFYLVPRVIE</sequence>
<evidence type="ECO:0000256" key="1">
    <source>
        <dbReference type="HAMAP-Rule" id="MF_00122"/>
    </source>
</evidence>